<dbReference type="RefSeq" id="WP_010472909.1">
    <property type="nucleotide sequence ID" value="NC_009925.1"/>
</dbReference>
<keyword evidence="2" id="KW-1185">Reference proteome</keyword>
<dbReference type="PANTHER" id="PTHR36776">
    <property type="entry name" value="EXPRESSED PROTEIN"/>
    <property type="match status" value="1"/>
</dbReference>
<reference evidence="1 2" key="1">
    <citation type="journal article" date="2008" name="Proc. Natl. Acad. Sci. U.S.A.">
        <title>Niche adaptation and genome expansion in the chlorophyll d-producing cyanobacterium Acaryochloris marina.</title>
        <authorList>
            <person name="Swingley W.D."/>
            <person name="Chen M."/>
            <person name="Cheung P.C."/>
            <person name="Conrad A.L."/>
            <person name="Dejesa L.C."/>
            <person name="Hao J."/>
            <person name="Honchak B.M."/>
            <person name="Karbach L.E."/>
            <person name="Kurdoglu A."/>
            <person name="Lahiri S."/>
            <person name="Mastrian S.D."/>
            <person name="Miyashita H."/>
            <person name="Page L."/>
            <person name="Ramakrishna P."/>
            <person name="Satoh S."/>
            <person name="Sattley W.M."/>
            <person name="Shimada Y."/>
            <person name="Taylor H.L."/>
            <person name="Tomo T."/>
            <person name="Tsuchiya T."/>
            <person name="Wang Z.T."/>
            <person name="Raymond J."/>
            <person name="Mimuro M."/>
            <person name="Blankenship R.E."/>
            <person name="Touchman J.W."/>
        </authorList>
    </citation>
    <scope>NUCLEOTIDE SEQUENCE [LARGE SCALE GENOMIC DNA]</scope>
    <source>
        <strain evidence="2">MBIC 11017</strain>
    </source>
</reference>
<protein>
    <submittedName>
        <fullName evidence="1">Uncharacterized protein</fullName>
    </submittedName>
</protein>
<dbReference type="OrthoDB" id="489677at2"/>
<dbReference type="EMBL" id="CP000828">
    <property type="protein sequence ID" value="ABW29047.1"/>
    <property type="molecule type" value="Genomic_DNA"/>
</dbReference>
<gene>
    <name evidence="1" type="ordered locus">AM1_4066</name>
</gene>
<proteinExistence type="predicted"/>
<sequence>MIEPIPAVTLPPCSSPEQEAEWLRQALHTWLDREFLPEIVNDKIAERASSVYLRQRMEGENDVGCLLIAILTEMQGFDFSKSFYSEFAVANAVSDLLLNSLGIDTCCGQS</sequence>
<accession>B0CAI1</accession>
<dbReference type="HOGENOM" id="CLU_173842_0_0_3"/>
<organism evidence="1 2">
    <name type="scientific">Acaryochloris marina (strain MBIC 11017)</name>
    <dbReference type="NCBI Taxonomy" id="329726"/>
    <lineage>
        <taxon>Bacteria</taxon>
        <taxon>Bacillati</taxon>
        <taxon>Cyanobacteriota</taxon>
        <taxon>Cyanophyceae</taxon>
        <taxon>Acaryochloridales</taxon>
        <taxon>Acaryochloridaceae</taxon>
        <taxon>Acaryochloris</taxon>
    </lineage>
</organism>
<dbReference type="eggNOG" id="ENOG5031BJF">
    <property type="taxonomic scope" value="Bacteria"/>
</dbReference>
<name>B0CAI1_ACAM1</name>
<dbReference type="PANTHER" id="PTHR36776:SF1">
    <property type="entry name" value="EXPRESSED PROTEIN"/>
    <property type="match status" value="1"/>
</dbReference>
<evidence type="ECO:0000313" key="2">
    <source>
        <dbReference type="Proteomes" id="UP000000268"/>
    </source>
</evidence>
<evidence type="ECO:0000313" key="1">
    <source>
        <dbReference type="EMBL" id="ABW29047.1"/>
    </source>
</evidence>
<dbReference type="Proteomes" id="UP000000268">
    <property type="component" value="Chromosome"/>
</dbReference>
<dbReference type="STRING" id="329726.AM1_4066"/>
<dbReference type="AlphaFoldDB" id="B0CAI1"/>
<dbReference type="KEGG" id="amr:AM1_4066"/>